<dbReference type="EnsemblProtists" id="EKX48381">
    <property type="protein sequence ID" value="EKX48381"/>
    <property type="gene ID" value="GUITHDRAFT_136886"/>
</dbReference>
<evidence type="ECO:0000313" key="4">
    <source>
        <dbReference type="EnsemblProtists" id="EKX48381"/>
    </source>
</evidence>
<evidence type="ECO:0008006" key="6">
    <source>
        <dbReference type="Google" id="ProtNLM"/>
    </source>
</evidence>
<protein>
    <recommendedName>
        <fullName evidence="6">SPRY domain-containing protein</fullName>
    </recommendedName>
</protein>
<dbReference type="RefSeq" id="XP_005835361.1">
    <property type="nucleotide sequence ID" value="XM_005835304.1"/>
</dbReference>
<evidence type="ECO:0000256" key="1">
    <source>
        <dbReference type="SAM" id="MobiDB-lite"/>
    </source>
</evidence>
<organism evidence="3">
    <name type="scientific">Guillardia theta (strain CCMP2712)</name>
    <name type="common">Cryptophyte</name>
    <dbReference type="NCBI Taxonomy" id="905079"/>
    <lineage>
        <taxon>Eukaryota</taxon>
        <taxon>Cryptophyceae</taxon>
        <taxon>Pyrenomonadales</taxon>
        <taxon>Geminigeraceae</taxon>
        <taxon>Guillardia</taxon>
    </lineage>
</organism>
<accession>L1JIS1</accession>
<feature type="signal peptide" evidence="2">
    <location>
        <begin position="1"/>
        <end position="19"/>
    </location>
</feature>
<dbReference type="HOGENOM" id="CLU_502949_0_0_1"/>
<dbReference type="Gene3D" id="2.60.120.920">
    <property type="match status" value="1"/>
</dbReference>
<reference evidence="4" key="3">
    <citation type="submission" date="2015-06" db="UniProtKB">
        <authorList>
            <consortium name="EnsemblProtists"/>
        </authorList>
    </citation>
    <scope>IDENTIFICATION</scope>
</reference>
<dbReference type="KEGG" id="gtt:GUITHDRAFT_136886"/>
<dbReference type="Proteomes" id="UP000011087">
    <property type="component" value="Unassembled WGS sequence"/>
</dbReference>
<dbReference type="GeneID" id="17305002"/>
<feature type="compositionally biased region" description="Polar residues" evidence="1">
    <location>
        <begin position="163"/>
        <end position="178"/>
    </location>
</feature>
<dbReference type="PaxDb" id="55529-EKX48381"/>
<feature type="region of interest" description="Disordered" evidence="1">
    <location>
        <begin position="155"/>
        <end position="181"/>
    </location>
</feature>
<proteinExistence type="predicted"/>
<keyword evidence="5" id="KW-1185">Reference proteome</keyword>
<dbReference type="AlphaFoldDB" id="L1JIS1"/>
<gene>
    <name evidence="3" type="ORF">GUITHDRAFT_136886</name>
</gene>
<evidence type="ECO:0000256" key="2">
    <source>
        <dbReference type="SAM" id="SignalP"/>
    </source>
</evidence>
<dbReference type="EMBL" id="JH992986">
    <property type="protein sequence ID" value="EKX48381.1"/>
    <property type="molecule type" value="Genomic_DNA"/>
</dbReference>
<keyword evidence="2" id="KW-0732">Signal</keyword>
<sequence length="542" mass="60175">MLSVLLLLSLLPLSDETRGAEPSPCSALLRLRGGGSDALKEVKSAMQSGYVSSMVFSDEDEVVSEDIVPVQVLPVGYENSSSLERDLRASKNRHEEVRSSLPSVSQSVLPGREYLAAIRREYEESDAVEAQAIRSLILDKDGYIPKALYGQESGAASKEENELSNGDFPSNSANTTKYQMPRAPTAAAQFKPEMMDSFGSHATKPRAWEPFKPSSVLPVLEELNIRLRCVSKEKIVMIAGELFEQLIRMRESVMEWEIDIRSVFHRLLHTCSLWRVKLLKQLAEAEADNCHPLIERVAAFDLVTITLNSMLRGNETRTSFESPWILDSIAKTKRSTKQRKYRSSRKEHALPGMKDLSACCWDTEVICRNASKSCYSAGGSDGSDGAPEISEGGRIVKIVGEGTVLVQEPPEQLSAERRMVFIYAQDIQSKDAFVGVVNLKACKSLGADRYLPEIGYGVRGGSSRNGRLKSTPQYLKGSRTVERDFFVSNFRTGQIICLLLDKNTKTLDYFLDGKFQGTVFSDLQVEQLRQGSSEFAVVGCFM</sequence>
<evidence type="ECO:0000313" key="3">
    <source>
        <dbReference type="EMBL" id="EKX48381.1"/>
    </source>
</evidence>
<evidence type="ECO:0000313" key="5">
    <source>
        <dbReference type="Proteomes" id="UP000011087"/>
    </source>
</evidence>
<reference evidence="3 5" key="1">
    <citation type="journal article" date="2012" name="Nature">
        <title>Algal genomes reveal evolutionary mosaicism and the fate of nucleomorphs.</title>
        <authorList>
            <consortium name="DOE Joint Genome Institute"/>
            <person name="Curtis B.A."/>
            <person name="Tanifuji G."/>
            <person name="Burki F."/>
            <person name="Gruber A."/>
            <person name="Irimia M."/>
            <person name="Maruyama S."/>
            <person name="Arias M.C."/>
            <person name="Ball S.G."/>
            <person name="Gile G.H."/>
            <person name="Hirakawa Y."/>
            <person name="Hopkins J.F."/>
            <person name="Kuo A."/>
            <person name="Rensing S.A."/>
            <person name="Schmutz J."/>
            <person name="Symeonidi A."/>
            <person name="Elias M."/>
            <person name="Eveleigh R.J."/>
            <person name="Herman E.K."/>
            <person name="Klute M.J."/>
            <person name="Nakayama T."/>
            <person name="Obornik M."/>
            <person name="Reyes-Prieto A."/>
            <person name="Armbrust E.V."/>
            <person name="Aves S.J."/>
            <person name="Beiko R.G."/>
            <person name="Coutinho P."/>
            <person name="Dacks J.B."/>
            <person name="Durnford D.G."/>
            <person name="Fast N.M."/>
            <person name="Green B.R."/>
            <person name="Grisdale C.J."/>
            <person name="Hempel F."/>
            <person name="Henrissat B."/>
            <person name="Hoppner M.P."/>
            <person name="Ishida K."/>
            <person name="Kim E."/>
            <person name="Koreny L."/>
            <person name="Kroth P.G."/>
            <person name="Liu Y."/>
            <person name="Malik S.B."/>
            <person name="Maier U.G."/>
            <person name="McRose D."/>
            <person name="Mock T."/>
            <person name="Neilson J.A."/>
            <person name="Onodera N.T."/>
            <person name="Poole A.M."/>
            <person name="Pritham E.J."/>
            <person name="Richards T.A."/>
            <person name="Rocap G."/>
            <person name="Roy S.W."/>
            <person name="Sarai C."/>
            <person name="Schaack S."/>
            <person name="Shirato S."/>
            <person name="Slamovits C.H."/>
            <person name="Spencer D.F."/>
            <person name="Suzuki S."/>
            <person name="Worden A.Z."/>
            <person name="Zauner S."/>
            <person name="Barry K."/>
            <person name="Bell C."/>
            <person name="Bharti A.K."/>
            <person name="Crow J.A."/>
            <person name="Grimwood J."/>
            <person name="Kramer R."/>
            <person name="Lindquist E."/>
            <person name="Lucas S."/>
            <person name="Salamov A."/>
            <person name="McFadden G.I."/>
            <person name="Lane C.E."/>
            <person name="Keeling P.J."/>
            <person name="Gray M.W."/>
            <person name="Grigoriev I.V."/>
            <person name="Archibald J.M."/>
        </authorList>
    </citation>
    <scope>NUCLEOTIDE SEQUENCE</scope>
    <source>
        <strain evidence="3 5">CCMP2712</strain>
    </source>
</reference>
<reference evidence="5" key="2">
    <citation type="submission" date="2012-11" db="EMBL/GenBank/DDBJ databases">
        <authorList>
            <person name="Kuo A."/>
            <person name="Curtis B.A."/>
            <person name="Tanifuji G."/>
            <person name="Burki F."/>
            <person name="Gruber A."/>
            <person name="Irimia M."/>
            <person name="Maruyama S."/>
            <person name="Arias M.C."/>
            <person name="Ball S.G."/>
            <person name="Gile G.H."/>
            <person name="Hirakawa Y."/>
            <person name="Hopkins J.F."/>
            <person name="Rensing S.A."/>
            <person name="Schmutz J."/>
            <person name="Symeonidi A."/>
            <person name="Elias M."/>
            <person name="Eveleigh R.J."/>
            <person name="Herman E.K."/>
            <person name="Klute M.J."/>
            <person name="Nakayama T."/>
            <person name="Obornik M."/>
            <person name="Reyes-Prieto A."/>
            <person name="Armbrust E.V."/>
            <person name="Aves S.J."/>
            <person name="Beiko R.G."/>
            <person name="Coutinho P."/>
            <person name="Dacks J.B."/>
            <person name="Durnford D.G."/>
            <person name="Fast N.M."/>
            <person name="Green B.R."/>
            <person name="Grisdale C."/>
            <person name="Hempe F."/>
            <person name="Henrissat B."/>
            <person name="Hoppner M.P."/>
            <person name="Ishida K.-I."/>
            <person name="Kim E."/>
            <person name="Koreny L."/>
            <person name="Kroth P.G."/>
            <person name="Liu Y."/>
            <person name="Malik S.-B."/>
            <person name="Maier U.G."/>
            <person name="McRose D."/>
            <person name="Mock T."/>
            <person name="Neilson J.A."/>
            <person name="Onodera N.T."/>
            <person name="Poole A.M."/>
            <person name="Pritham E.J."/>
            <person name="Richards T.A."/>
            <person name="Rocap G."/>
            <person name="Roy S.W."/>
            <person name="Sarai C."/>
            <person name="Schaack S."/>
            <person name="Shirato S."/>
            <person name="Slamovits C.H."/>
            <person name="Spencer D.F."/>
            <person name="Suzuki S."/>
            <person name="Worden A.Z."/>
            <person name="Zauner S."/>
            <person name="Barry K."/>
            <person name="Bell C."/>
            <person name="Bharti A.K."/>
            <person name="Crow J.A."/>
            <person name="Grimwood J."/>
            <person name="Kramer R."/>
            <person name="Lindquist E."/>
            <person name="Lucas S."/>
            <person name="Salamov A."/>
            <person name="McFadden G.I."/>
            <person name="Lane C.E."/>
            <person name="Keeling P.J."/>
            <person name="Gray M.W."/>
            <person name="Grigoriev I.V."/>
            <person name="Archibald J.M."/>
        </authorList>
    </citation>
    <scope>NUCLEOTIDE SEQUENCE</scope>
    <source>
        <strain evidence="5">CCMP2712</strain>
    </source>
</reference>
<name>L1JIS1_GUITC</name>
<dbReference type="InterPro" id="IPR043136">
    <property type="entry name" value="B30.2/SPRY_sf"/>
</dbReference>
<feature type="chain" id="PRO_5008771394" description="SPRY domain-containing protein" evidence="2">
    <location>
        <begin position="20"/>
        <end position="542"/>
    </location>
</feature>